<dbReference type="AlphaFoldDB" id="U7QNA0"/>
<comment type="caution">
    <text evidence="1">The sequence shown here is derived from an EMBL/GenBank/DDBJ whole genome shotgun (WGS) entry which is preliminary data.</text>
</comment>
<accession>U7QNA0</accession>
<sequence length="360" mass="41142">MKTLTIHSQDSCYVINQGQMDNDLQSKTAKSITLEHGKYSIKIEKGWYSYSSSSETNEPLVILWIYGHDNAPFVNQNTGLEVGTTWTTLNGFNDVLTLEIKPNQKATVCALFLDIDARQSKGGEVEVSFTQIPSAVQKRLTIHSQNNCWKLNQSQLQNIKRHSFNFIELEPGEYQLRVKEGKISYWQQQEEKFKLEPWAMLWINGGKFITKYPAQDSNYSVSESWCSLNGYNDRLNLKVLEKTTLFGLFFDTVKEDNQGQVVLAIEEVALPKPNQTQTVSSQPKQPQPVDNIDWSNIINSPAIWEMRDQQDIVCVTPVRTVVRREEEITLIRKVRKVEEVDASPACPINTNQISPPQQEP</sequence>
<reference evidence="1 2" key="1">
    <citation type="journal article" date="2013" name="Front. Microbiol.">
        <title>Comparative genomic analyses of the cyanobacterium, Lyngbya aestuarii BL J, a powerful hydrogen producer.</title>
        <authorList>
            <person name="Kothari A."/>
            <person name="Vaughn M."/>
            <person name="Garcia-Pichel F."/>
        </authorList>
    </citation>
    <scope>NUCLEOTIDE SEQUENCE [LARGE SCALE GENOMIC DNA]</scope>
    <source>
        <strain evidence="1 2">BL J</strain>
    </source>
</reference>
<dbReference type="Proteomes" id="UP000017127">
    <property type="component" value="Unassembled WGS sequence"/>
</dbReference>
<evidence type="ECO:0000313" key="1">
    <source>
        <dbReference type="EMBL" id="ERT09429.1"/>
    </source>
</evidence>
<dbReference type="OrthoDB" id="573842at2"/>
<keyword evidence="2" id="KW-1185">Reference proteome</keyword>
<proteinExistence type="predicted"/>
<protein>
    <submittedName>
        <fullName evidence="1">Uncharacterized protein</fullName>
    </submittedName>
</protein>
<evidence type="ECO:0000313" key="2">
    <source>
        <dbReference type="Proteomes" id="UP000017127"/>
    </source>
</evidence>
<organism evidence="1 2">
    <name type="scientific">Lyngbya aestuarii BL J</name>
    <dbReference type="NCBI Taxonomy" id="1348334"/>
    <lineage>
        <taxon>Bacteria</taxon>
        <taxon>Bacillati</taxon>
        <taxon>Cyanobacteriota</taxon>
        <taxon>Cyanophyceae</taxon>
        <taxon>Oscillatoriophycideae</taxon>
        <taxon>Oscillatoriales</taxon>
        <taxon>Microcoleaceae</taxon>
        <taxon>Lyngbya</taxon>
    </lineage>
</organism>
<gene>
    <name evidence="1" type="ORF">M595_0585</name>
</gene>
<dbReference type="EMBL" id="AUZM01000003">
    <property type="protein sequence ID" value="ERT09429.1"/>
    <property type="molecule type" value="Genomic_DNA"/>
</dbReference>
<name>U7QNA0_9CYAN</name>
<dbReference type="RefSeq" id="WP_023064309.1">
    <property type="nucleotide sequence ID" value="NZ_AUZM01000003.1"/>
</dbReference>